<organism evidence="1 2">
    <name type="scientific">Cystobacter fuscus</name>
    <dbReference type="NCBI Taxonomy" id="43"/>
    <lineage>
        <taxon>Bacteria</taxon>
        <taxon>Pseudomonadati</taxon>
        <taxon>Myxococcota</taxon>
        <taxon>Myxococcia</taxon>
        <taxon>Myxococcales</taxon>
        <taxon>Cystobacterineae</taxon>
        <taxon>Archangiaceae</taxon>
        <taxon>Cystobacter</taxon>
    </lineage>
</organism>
<proteinExistence type="predicted"/>
<dbReference type="AlphaFoldDB" id="A0A250J2V3"/>
<sequence>MSADSNPLTPSRDLRGAKRLIGNRAARLRIGKSFTDRFEESGTMGEPIELLGREEHGGGLATLGDDHRTAMLFQPAHHFGGTSLEIGDGQDVL</sequence>
<dbReference type="Proteomes" id="UP000217257">
    <property type="component" value="Chromosome"/>
</dbReference>
<gene>
    <name evidence="1" type="ORF">CYFUS_002918</name>
</gene>
<dbReference type="EMBL" id="CP022098">
    <property type="protein sequence ID" value="ATB37496.1"/>
    <property type="molecule type" value="Genomic_DNA"/>
</dbReference>
<accession>A0A250J2V3</accession>
<reference evidence="1 2" key="1">
    <citation type="submission" date="2017-06" db="EMBL/GenBank/DDBJ databases">
        <title>Sequencing and comparative analysis of myxobacterial genomes.</title>
        <authorList>
            <person name="Rupp O."/>
            <person name="Goesmann A."/>
            <person name="Sogaard-Andersen L."/>
        </authorList>
    </citation>
    <scope>NUCLEOTIDE SEQUENCE [LARGE SCALE GENOMIC DNA]</scope>
    <source>
        <strain evidence="1 2">DSM 52655</strain>
    </source>
</reference>
<protein>
    <submittedName>
        <fullName evidence="1">Uncharacterized protein</fullName>
    </submittedName>
</protein>
<name>A0A250J2V3_9BACT</name>
<evidence type="ECO:0000313" key="1">
    <source>
        <dbReference type="EMBL" id="ATB37496.1"/>
    </source>
</evidence>
<evidence type="ECO:0000313" key="2">
    <source>
        <dbReference type="Proteomes" id="UP000217257"/>
    </source>
</evidence>
<dbReference type="KEGG" id="cfus:CYFUS_002918"/>